<sequence length="568" mass="63657">MSSVSWLYQPEQKLQSRLAKFQLASRSMIITRARDVAFLRTRVCTILQNGDHYILVVDGGYGLFRTQLNGQTVQVTDLNPYTIGFALSENFTTTNVEPLWQYKKPYNGSSIPPVTNNGALWASMDQNSVYIQGGHFYHGNLWSSSAYFVSKSNIPEWTMWKMDVRNHHAGWSDVTAQVVGHEVANRTFAGIAASITNDTRHFWIGGLIDSTTSATTPNNTMQSTNQMLEYDESSKKITRSEYYSSSSTDGYWQGDLVHLPVGPGKGYLISLMSLTHTTTTSWVDQDGESGNFEIGKAVTLETIPLYDLDTNTWFQQTADFFNNELPEPRTRFCLALFHDAVDNTWHLWMYGGQKLSDQNEGVSDVYVLNMPSFIWTKVETTLPSTNLIRSHTCHAVGGQLLIVGGHPPAVNISINTACDSEYIKILRIGEESVDWTGTFSTNTTYRTPLSVQNVENGRRVPFNGFANDKLARDFNHTISEPKSINHKAPLGAIVGGTVGGVFLVVLIIVIFCWYKWPQTRPRPVRQLIQWMNRPPPVIHNNNTAHDMPILEHAAGVPTRPSHEARLGL</sequence>
<comment type="caution">
    <text evidence="1">The sequence shown here is derived from an EMBL/GenBank/DDBJ whole genome shotgun (WGS) entry which is preliminary data.</text>
</comment>
<evidence type="ECO:0000313" key="1">
    <source>
        <dbReference type="EMBL" id="KAJ9655958.1"/>
    </source>
</evidence>
<protein>
    <submittedName>
        <fullName evidence="1">Uncharacterized protein</fullName>
    </submittedName>
</protein>
<organism evidence="1 2">
    <name type="scientific">Neophaeococcomyces mojaviensis</name>
    <dbReference type="NCBI Taxonomy" id="3383035"/>
    <lineage>
        <taxon>Eukaryota</taxon>
        <taxon>Fungi</taxon>
        <taxon>Dikarya</taxon>
        <taxon>Ascomycota</taxon>
        <taxon>Pezizomycotina</taxon>
        <taxon>Eurotiomycetes</taxon>
        <taxon>Chaetothyriomycetidae</taxon>
        <taxon>Chaetothyriales</taxon>
        <taxon>Chaetothyriales incertae sedis</taxon>
        <taxon>Neophaeococcomyces</taxon>
    </lineage>
</organism>
<reference evidence="1" key="1">
    <citation type="submission" date="2022-10" db="EMBL/GenBank/DDBJ databases">
        <title>Culturing micro-colonial fungi from biological soil crusts in the Mojave desert and describing Neophaeococcomyces mojavensis, and introducing the new genera and species Taxawa tesnikishii.</title>
        <authorList>
            <person name="Kurbessoian T."/>
            <person name="Stajich J.E."/>
        </authorList>
    </citation>
    <scope>NUCLEOTIDE SEQUENCE</scope>
    <source>
        <strain evidence="1">JES_112</strain>
    </source>
</reference>
<keyword evidence="2" id="KW-1185">Reference proteome</keyword>
<dbReference type="Proteomes" id="UP001172386">
    <property type="component" value="Unassembled WGS sequence"/>
</dbReference>
<gene>
    <name evidence="1" type="ORF">H2198_005306</name>
</gene>
<name>A0ACC3A627_9EURO</name>
<accession>A0ACC3A627</accession>
<evidence type="ECO:0000313" key="2">
    <source>
        <dbReference type="Proteomes" id="UP001172386"/>
    </source>
</evidence>
<dbReference type="EMBL" id="JAPDRQ010000086">
    <property type="protein sequence ID" value="KAJ9655958.1"/>
    <property type="molecule type" value="Genomic_DNA"/>
</dbReference>
<proteinExistence type="predicted"/>